<dbReference type="SMART" id="SM00066">
    <property type="entry name" value="GAL4"/>
    <property type="match status" value="1"/>
</dbReference>
<evidence type="ECO:0000313" key="10">
    <source>
        <dbReference type="EMBL" id="PHH64369.1"/>
    </source>
</evidence>
<dbReference type="CDD" id="cd12148">
    <property type="entry name" value="fungal_TF_MHR"/>
    <property type="match status" value="1"/>
</dbReference>
<evidence type="ECO:0000313" key="11">
    <source>
        <dbReference type="Proteomes" id="UP000226192"/>
    </source>
</evidence>
<feature type="compositionally biased region" description="Low complexity" evidence="8">
    <location>
        <begin position="244"/>
        <end position="256"/>
    </location>
</feature>
<proteinExistence type="predicted"/>
<evidence type="ECO:0000256" key="1">
    <source>
        <dbReference type="ARBA" id="ARBA00004123"/>
    </source>
</evidence>
<dbReference type="GO" id="GO:0006351">
    <property type="term" value="P:DNA-templated transcription"/>
    <property type="evidence" value="ECO:0007669"/>
    <property type="project" value="InterPro"/>
</dbReference>
<protein>
    <recommendedName>
        <fullName evidence="9">Zn(2)-C6 fungal-type domain-containing protein</fullName>
    </recommendedName>
</protein>
<keyword evidence="3" id="KW-0862">Zinc</keyword>
<dbReference type="GO" id="GO:0000981">
    <property type="term" value="F:DNA-binding transcription factor activity, RNA polymerase II-specific"/>
    <property type="evidence" value="ECO:0007669"/>
    <property type="project" value="InterPro"/>
</dbReference>
<dbReference type="InterPro" id="IPR001138">
    <property type="entry name" value="Zn2Cys6_DnaBD"/>
</dbReference>
<dbReference type="SMART" id="SM00906">
    <property type="entry name" value="Fungal_trans"/>
    <property type="match status" value="1"/>
</dbReference>
<dbReference type="PROSITE" id="PS50048">
    <property type="entry name" value="ZN2_CY6_FUNGAL_2"/>
    <property type="match status" value="1"/>
</dbReference>
<dbReference type="CDD" id="cd00067">
    <property type="entry name" value="GAL4"/>
    <property type="match status" value="1"/>
</dbReference>
<dbReference type="InterPro" id="IPR036864">
    <property type="entry name" value="Zn2-C6_fun-type_DNA-bd_sf"/>
</dbReference>
<sequence>MEADSSSQTPSGPSQPSTSNTPQGPATAPTPQTQSEQLQAASSASAPAAAPAQSSQPSGSKRRRGLGNVTPNACNECRKKRAKCDGEKPCGRCKLQKEVECVYQIPVRQSKDTLRNEIESLRAKQRVSDAVITALSRPLTGDSVYRQLRTGQPVEKIADWLDALGPAGSGPLPALSQLVGGEMEPLTSLAPLQVPTAAAPYASIGAPSPPLAPLSLAVEGVGAVSAQQSAMRSDIGQTSPWQMSSRSNAASTRSNSQAEMMNWSPAMQPSPQPQLKPWTENTPSASMSDEPTPNCRGLEEILSPWPATGPNAPAEIWTDVTRDGNLVQHLLALYFCWEYPTFASLSKSHFLRDFQAGCPRFCSPMLVNALLALGCRFSKKPMTRANPNDPYSSGDHFFKESLRLLHQETSHYSLTTIQALGIMSIREASCGRDSESWYYAGQSIRLAIEMGLHRPSGAGDEDEMAVQAATFWGAFALDHAWSLATGSLPQSSNFLQLPPKPLIIDEVEASLWIPFTDDGAPLQRSCEQPSNVRSVYKCFCELSELVHQSLYVLHSPIQPLTAKELLSIYTQYLNWYGQVPEVLRLGHNFTPAVLFVHMYYQFAILLLFRPLIKLRIIGSPVSPRDVCLQAAEAIQALLRSYARLYTLRRTPSFVPYFVLTSVIMHLAIGTSVIDLDEPKAGSEEVQGVVVEDGRAIRALQQGVADLSEMAPCHHFAEQALHILRYLAKKWKVSLDIADRPDSVTLPPAAYDKLVRPYTSSLNFFAPNLSTEDFLCAWGKEDKSTAAVGKTGGDEAENPLFWPFPMQGRPILQSGKDLEQAGFAML</sequence>
<dbReference type="GO" id="GO:0003677">
    <property type="term" value="F:DNA binding"/>
    <property type="evidence" value="ECO:0007669"/>
    <property type="project" value="UniProtKB-KW"/>
</dbReference>
<dbReference type="EMBL" id="NJET01000032">
    <property type="protein sequence ID" value="PHH64369.1"/>
    <property type="molecule type" value="Genomic_DNA"/>
</dbReference>
<feature type="region of interest" description="Disordered" evidence="8">
    <location>
        <begin position="1"/>
        <end position="72"/>
    </location>
</feature>
<organism evidence="10 11">
    <name type="scientific">Ophiocordyceps australis</name>
    <dbReference type="NCBI Taxonomy" id="1399860"/>
    <lineage>
        <taxon>Eukaryota</taxon>
        <taxon>Fungi</taxon>
        <taxon>Dikarya</taxon>
        <taxon>Ascomycota</taxon>
        <taxon>Pezizomycotina</taxon>
        <taxon>Sordariomycetes</taxon>
        <taxon>Hypocreomycetidae</taxon>
        <taxon>Hypocreales</taxon>
        <taxon>Ophiocordycipitaceae</taxon>
        <taxon>Ophiocordyceps</taxon>
    </lineage>
</organism>
<dbReference type="PANTHER" id="PTHR31313:SF4">
    <property type="entry name" value="CONIDIAL DEVELOPMENT PROTEIN FLUFFY"/>
    <property type="match status" value="1"/>
</dbReference>
<feature type="compositionally biased region" description="Polar residues" evidence="8">
    <location>
        <begin position="229"/>
        <end position="243"/>
    </location>
</feature>
<accession>A0A2C5XAD0</accession>
<name>A0A2C5XAD0_9HYPO</name>
<evidence type="ECO:0000256" key="2">
    <source>
        <dbReference type="ARBA" id="ARBA00022723"/>
    </source>
</evidence>
<dbReference type="PROSITE" id="PS00463">
    <property type="entry name" value="ZN2_CY6_FUNGAL_1"/>
    <property type="match status" value="1"/>
</dbReference>
<dbReference type="Pfam" id="PF04082">
    <property type="entry name" value="Fungal_trans"/>
    <property type="match status" value="1"/>
</dbReference>
<comment type="caution">
    <text evidence="10">The sequence shown here is derived from an EMBL/GenBank/DDBJ whole genome shotgun (WGS) entry which is preliminary data.</text>
</comment>
<dbReference type="STRING" id="1399860.A0A2C5XAD0"/>
<dbReference type="PANTHER" id="PTHR31313">
    <property type="entry name" value="TY1 ENHANCER ACTIVATOR"/>
    <property type="match status" value="1"/>
</dbReference>
<dbReference type="GO" id="GO:0005634">
    <property type="term" value="C:nucleus"/>
    <property type="evidence" value="ECO:0007669"/>
    <property type="project" value="UniProtKB-SubCell"/>
</dbReference>
<dbReference type="GO" id="GO:0008270">
    <property type="term" value="F:zinc ion binding"/>
    <property type="evidence" value="ECO:0007669"/>
    <property type="project" value="InterPro"/>
</dbReference>
<evidence type="ECO:0000256" key="5">
    <source>
        <dbReference type="ARBA" id="ARBA00023125"/>
    </source>
</evidence>
<keyword evidence="2" id="KW-0479">Metal-binding</keyword>
<dbReference type="Proteomes" id="UP000226192">
    <property type="component" value="Unassembled WGS sequence"/>
</dbReference>
<feature type="domain" description="Zn(2)-C6 fungal-type" evidence="9">
    <location>
        <begin position="73"/>
        <end position="103"/>
    </location>
</feature>
<dbReference type="SUPFAM" id="SSF57701">
    <property type="entry name" value="Zn2/Cys6 DNA-binding domain"/>
    <property type="match status" value="1"/>
</dbReference>
<keyword evidence="4" id="KW-0805">Transcription regulation</keyword>
<dbReference type="Gene3D" id="4.10.240.10">
    <property type="entry name" value="Zn(2)-C6 fungal-type DNA-binding domain"/>
    <property type="match status" value="1"/>
</dbReference>
<feature type="compositionally biased region" description="Low complexity" evidence="8">
    <location>
        <begin position="1"/>
        <end position="58"/>
    </location>
</feature>
<comment type="subcellular location">
    <subcellularLocation>
        <location evidence="1">Nucleus</location>
    </subcellularLocation>
</comment>
<keyword evidence="11" id="KW-1185">Reference proteome</keyword>
<evidence type="ECO:0000256" key="4">
    <source>
        <dbReference type="ARBA" id="ARBA00023015"/>
    </source>
</evidence>
<evidence type="ECO:0000256" key="8">
    <source>
        <dbReference type="SAM" id="MobiDB-lite"/>
    </source>
</evidence>
<dbReference type="InterPro" id="IPR007219">
    <property type="entry name" value="XnlR_reg_dom"/>
</dbReference>
<evidence type="ECO:0000256" key="3">
    <source>
        <dbReference type="ARBA" id="ARBA00022833"/>
    </source>
</evidence>
<reference evidence="10 11" key="1">
    <citation type="submission" date="2017-06" db="EMBL/GenBank/DDBJ databases">
        <title>Ant-infecting Ophiocordyceps genomes reveal a high diversity of potential behavioral manipulation genes and a possible major role for enterotoxins.</title>
        <authorList>
            <person name="De Bekker C."/>
            <person name="Evans H.C."/>
            <person name="Brachmann A."/>
            <person name="Hughes D.P."/>
        </authorList>
    </citation>
    <scope>NUCLEOTIDE SEQUENCE [LARGE SCALE GENOMIC DNA]</scope>
    <source>
        <strain evidence="10 11">Map64</strain>
    </source>
</reference>
<dbReference type="AlphaFoldDB" id="A0A2C5XAD0"/>
<feature type="compositionally biased region" description="Polar residues" evidence="8">
    <location>
        <begin position="279"/>
        <end position="291"/>
    </location>
</feature>
<feature type="region of interest" description="Disordered" evidence="8">
    <location>
        <begin position="229"/>
        <end position="294"/>
    </location>
</feature>
<dbReference type="OrthoDB" id="2123952at2759"/>
<keyword evidence="6" id="KW-0804">Transcription</keyword>
<gene>
    <name evidence="10" type="ORF">CDD81_4726</name>
</gene>
<evidence type="ECO:0000256" key="6">
    <source>
        <dbReference type="ARBA" id="ARBA00023163"/>
    </source>
</evidence>
<evidence type="ECO:0000256" key="7">
    <source>
        <dbReference type="ARBA" id="ARBA00023242"/>
    </source>
</evidence>
<keyword evidence="7" id="KW-0539">Nucleus</keyword>
<keyword evidence="5" id="KW-0238">DNA-binding</keyword>
<dbReference type="InterPro" id="IPR051615">
    <property type="entry name" value="Transcr_Regulatory_Elem"/>
</dbReference>
<dbReference type="Pfam" id="PF00172">
    <property type="entry name" value="Zn_clus"/>
    <property type="match status" value="1"/>
</dbReference>
<evidence type="ECO:0000259" key="9">
    <source>
        <dbReference type="PROSITE" id="PS50048"/>
    </source>
</evidence>